<sequence length="127" mass="13768">MMRTMKKSVTMMLAMLVLVFALAVPAFADATNYRFLDADGVYSSHASAFTYDAVKVGTTVTLKYSSAVVTDLKVWNGSSYTDLTGVVSGGFIEFTFTVADYTTDIPVLLEISAGPHSGDMELIIDWL</sequence>
<dbReference type="EMBL" id="JAAOIW010000002">
    <property type="protein sequence ID" value="NHN29174.1"/>
    <property type="molecule type" value="Genomic_DNA"/>
</dbReference>
<keyword evidence="1" id="KW-0732">Signal</keyword>
<protein>
    <recommendedName>
        <fullName evidence="4">NEAT domain-containing protein</fullName>
    </recommendedName>
</protein>
<accession>A0ABX0IYY0</accession>
<dbReference type="Proteomes" id="UP001165962">
    <property type="component" value="Unassembled WGS sequence"/>
</dbReference>
<evidence type="ECO:0000313" key="2">
    <source>
        <dbReference type="EMBL" id="NHN29174.1"/>
    </source>
</evidence>
<dbReference type="RefSeq" id="WP_166146910.1">
    <property type="nucleotide sequence ID" value="NZ_JAAOIW010000002.1"/>
</dbReference>
<keyword evidence="3" id="KW-1185">Reference proteome</keyword>
<gene>
    <name evidence="2" type="ORF">G9U52_04945</name>
</gene>
<evidence type="ECO:0008006" key="4">
    <source>
        <dbReference type="Google" id="ProtNLM"/>
    </source>
</evidence>
<proteinExistence type="predicted"/>
<organism evidence="2 3">
    <name type="scientific">Paenibacillus agricola</name>
    <dbReference type="NCBI Taxonomy" id="2716264"/>
    <lineage>
        <taxon>Bacteria</taxon>
        <taxon>Bacillati</taxon>
        <taxon>Bacillota</taxon>
        <taxon>Bacilli</taxon>
        <taxon>Bacillales</taxon>
        <taxon>Paenibacillaceae</taxon>
        <taxon>Paenibacillus</taxon>
    </lineage>
</organism>
<name>A0ABX0IYY0_9BACL</name>
<evidence type="ECO:0000256" key="1">
    <source>
        <dbReference type="SAM" id="SignalP"/>
    </source>
</evidence>
<comment type="caution">
    <text evidence="2">The sequence shown here is derived from an EMBL/GenBank/DDBJ whole genome shotgun (WGS) entry which is preliminary data.</text>
</comment>
<reference evidence="2" key="1">
    <citation type="submission" date="2020-03" db="EMBL/GenBank/DDBJ databases">
        <title>Draft sequencing of Paenibacilllus sp. S3N08.</title>
        <authorList>
            <person name="Kim D.-U."/>
        </authorList>
    </citation>
    <scope>NUCLEOTIDE SEQUENCE</scope>
    <source>
        <strain evidence="2">S3N08</strain>
    </source>
</reference>
<evidence type="ECO:0000313" key="3">
    <source>
        <dbReference type="Proteomes" id="UP001165962"/>
    </source>
</evidence>
<feature type="chain" id="PRO_5045696265" description="NEAT domain-containing protein" evidence="1">
    <location>
        <begin position="29"/>
        <end position="127"/>
    </location>
</feature>
<feature type="signal peptide" evidence="1">
    <location>
        <begin position="1"/>
        <end position="28"/>
    </location>
</feature>